<reference evidence="2" key="1">
    <citation type="journal article" date="2015" name="Genome Announc.">
        <title>Draft Genome Sequence of Bacteroidales Strain TBC1, a Novel Isolate from a Methanogenic Wastewater Treatment System.</title>
        <authorList>
            <person name="Tourlousse D.M."/>
            <person name="Matsuura N."/>
            <person name="Sun L."/>
            <person name="Toyonaga M."/>
            <person name="Kuroda K."/>
            <person name="Ohashi A."/>
            <person name="Cruz R."/>
            <person name="Yamaguchi T."/>
            <person name="Sekiguchi Y."/>
        </authorList>
    </citation>
    <scope>NUCLEOTIDE SEQUENCE [LARGE SCALE GENOMIC DNA]</scope>
    <source>
        <strain evidence="2">TBC1</strain>
    </source>
</reference>
<evidence type="ECO:0000313" key="2">
    <source>
        <dbReference type="EMBL" id="GAP43655.1"/>
    </source>
</evidence>
<dbReference type="EMBL" id="DF968182">
    <property type="protein sequence ID" value="GAP43655.1"/>
    <property type="molecule type" value="Genomic_DNA"/>
</dbReference>
<organism evidence="2">
    <name type="scientific">Lentimicrobium saccharophilum</name>
    <dbReference type="NCBI Taxonomy" id="1678841"/>
    <lineage>
        <taxon>Bacteria</taxon>
        <taxon>Pseudomonadati</taxon>
        <taxon>Bacteroidota</taxon>
        <taxon>Bacteroidia</taxon>
        <taxon>Bacteroidales</taxon>
        <taxon>Lentimicrobiaceae</taxon>
        <taxon>Lentimicrobium</taxon>
    </lineage>
</organism>
<keyword evidence="1" id="KW-0472">Membrane</keyword>
<name>A0A0S7BYP4_9BACT</name>
<feature type="transmembrane region" description="Helical" evidence="1">
    <location>
        <begin position="383"/>
        <end position="405"/>
    </location>
</feature>
<sequence length="653" mass="72323">MPGPAMHHIIANALKQKIQAGNGLGGNADYAKLQALLSDSKNFPYLFLGCQGPDFLFFNTKDWSSLPIGEAVKTYYEIYDFLDNFKEQLKSLVPQPVIDAIEALGAAADAVVENSSTLSELEQLFSDMQAVVDALLATLMEMVKKFITDFNVYDVLGHPYRDGQTKGEWWWFDAMHYRKTGRFAKALLEKTSPDSPLHLYAIGYLTHVSGDTVGHPYVNINDGGAYRTQSQRHKTGENYQDVFNQFIHNGTDWNRSQLHAFYNFNFNGTIAPIDAEDPVPDTNTVLPGDLADLISKTLNEVFGSGSANDNEYGRKISAADVDAAYRLWYRWLKSATETGTLPEPVPYSLTAELEEVWETAMDNLGDIGDFLEDAADIAGGFNILAIFIMLAALIIAAVAAAAALIDAVLGALTTLTTAGIRYAASLIYEHLYNAFQNFRLGVSLNGLAFPMQEHLDEPRFAQFKNTAFNDPFGFNALDLKNTLPKLKVLLDGGGPLDQLFHREKHLAYPPSGPAASEPNHAIGAPDSYFAQTSLHYAFGPIPLDPDFIEFLRTLQGDETKLRNFIVVTTRKKKRLPQLGNSLTLAEELYNGVLKHAEIPDFNLDADRGYGYTCWTQKDANGQNSLEEPKELLQHNQQKNGLPITPVQLDFIGQ</sequence>
<accession>A0A0S7BYP4</accession>
<dbReference type="AlphaFoldDB" id="A0A0S7BYP4"/>
<protein>
    <submittedName>
        <fullName evidence="2">Zinc dependent phospholipase C</fullName>
    </submittedName>
</protein>
<evidence type="ECO:0000256" key="1">
    <source>
        <dbReference type="SAM" id="Phobius"/>
    </source>
</evidence>
<proteinExistence type="predicted"/>
<keyword evidence="1" id="KW-0812">Transmembrane</keyword>
<evidence type="ECO:0000313" key="3">
    <source>
        <dbReference type="Proteomes" id="UP000053091"/>
    </source>
</evidence>
<dbReference type="PATRIC" id="fig|1678841.3.peg.2016"/>
<keyword evidence="3" id="KW-1185">Reference proteome</keyword>
<keyword evidence="1" id="KW-1133">Transmembrane helix</keyword>
<dbReference type="Proteomes" id="UP000053091">
    <property type="component" value="Unassembled WGS sequence"/>
</dbReference>
<gene>
    <name evidence="2" type="ORF">TBC1_111811</name>
</gene>
<dbReference type="STRING" id="1678841.TBC1_111811"/>
<dbReference type="RefSeq" id="WP_172668864.1">
    <property type="nucleotide sequence ID" value="NZ_DF968182.1"/>
</dbReference>